<reference evidence="4" key="2">
    <citation type="submission" date="2016-10" db="EMBL/GenBank/DDBJ databases">
        <authorList>
            <person name="de Groot N.N."/>
        </authorList>
    </citation>
    <scope>NUCLEOTIDE SEQUENCE [LARGE SCALE GENOMIC DNA]</scope>
    <source>
        <strain evidence="4">DSM 20639</strain>
    </source>
</reference>
<reference evidence="3" key="3">
    <citation type="submission" date="2023-10" db="EMBL/GenBank/DDBJ databases">
        <title>Whole Genome based description of the genera Actinobaculum and Actinotignum reveals a complex phylogenetic relationship within the species included in the genus Actinotignum.</title>
        <authorList>
            <person name="Jensen C.S."/>
            <person name="Dargis R."/>
            <person name="Kemp M."/>
            <person name="Christensen J.J."/>
        </authorList>
    </citation>
    <scope>NUCLEOTIDE SEQUENCE</scope>
    <source>
        <strain evidence="3">Actinobaculum_suis_CCUG19206T</strain>
    </source>
</reference>
<dbReference type="Proteomes" id="UP001273799">
    <property type="component" value="Unassembled WGS sequence"/>
</dbReference>
<protein>
    <submittedName>
        <fullName evidence="4">Uncharacterized protein</fullName>
    </submittedName>
</protein>
<evidence type="ECO:0000313" key="3">
    <source>
        <dbReference type="EMBL" id="MDY5153300.1"/>
    </source>
</evidence>
<dbReference type="EMBL" id="FNAU01000010">
    <property type="protein sequence ID" value="SDE47071.1"/>
    <property type="molecule type" value="Genomic_DNA"/>
</dbReference>
<feature type="signal peptide" evidence="2">
    <location>
        <begin position="1"/>
        <end position="29"/>
    </location>
</feature>
<keyword evidence="2" id="KW-0732">Signal</keyword>
<name>A0A1G7D6B6_9ACTO</name>
<keyword evidence="1" id="KW-1133">Transmembrane helix</keyword>
<evidence type="ECO:0000256" key="2">
    <source>
        <dbReference type="SAM" id="SignalP"/>
    </source>
</evidence>
<dbReference type="Proteomes" id="UP000182744">
    <property type="component" value="Unassembled WGS sequence"/>
</dbReference>
<proteinExistence type="predicted"/>
<keyword evidence="5" id="KW-1185">Reference proteome</keyword>
<evidence type="ECO:0000313" key="5">
    <source>
        <dbReference type="Proteomes" id="UP000182744"/>
    </source>
</evidence>
<keyword evidence="1" id="KW-0812">Transmembrane</keyword>
<feature type="transmembrane region" description="Helical" evidence="1">
    <location>
        <begin position="104"/>
        <end position="124"/>
    </location>
</feature>
<accession>A0A1G7D6B6</accession>
<sequence length="198" mass="21123">MNFQKLVRFTIVNVCAISLSITFGGVANAAPLREATPSSQHNSHSILPMTPAPVISEDQLLATFKAIEEIPDSVLQAGDAAAQSWLKARLGDDFHSQPGSVTTFGVVGCVSAIGLAIVTNLPIFKITKIRTALKAAGGATKFVKTFKRVYDAQRKAKVSFKTAVSRAVKRAAKKAGPEAQQTLIELFNLGNVYSACFE</sequence>
<feature type="chain" id="PRO_5010263293" evidence="2">
    <location>
        <begin position="30"/>
        <end position="198"/>
    </location>
</feature>
<evidence type="ECO:0000256" key="1">
    <source>
        <dbReference type="SAM" id="Phobius"/>
    </source>
</evidence>
<organism evidence="4 5">
    <name type="scientific">Actinobaculum suis</name>
    <dbReference type="NCBI Taxonomy" id="1657"/>
    <lineage>
        <taxon>Bacteria</taxon>
        <taxon>Bacillati</taxon>
        <taxon>Actinomycetota</taxon>
        <taxon>Actinomycetes</taxon>
        <taxon>Actinomycetales</taxon>
        <taxon>Actinomycetaceae</taxon>
        <taxon>Actinobaculum</taxon>
    </lineage>
</organism>
<gene>
    <name evidence="3" type="ORF">R6G71_04450</name>
    <name evidence="4" type="ORF">SAMN05421878_1108</name>
</gene>
<dbReference type="EMBL" id="JAWNFU010000002">
    <property type="protein sequence ID" value="MDY5153300.1"/>
    <property type="molecule type" value="Genomic_DNA"/>
</dbReference>
<keyword evidence="1" id="KW-0472">Membrane</keyword>
<dbReference type="AlphaFoldDB" id="A0A1G7D6B6"/>
<evidence type="ECO:0000313" key="4">
    <source>
        <dbReference type="EMBL" id="SDE47071.1"/>
    </source>
</evidence>
<reference evidence="5" key="1">
    <citation type="submission" date="2016-10" db="EMBL/GenBank/DDBJ databases">
        <authorList>
            <person name="Varghese N."/>
        </authorList>
    </citation>
    <scope>NUCLEOTIDE SEQUENCE [LARGE SCALE GENOMIC DNA]</scope>
    <source>
        <strain evidence="5">DSM 20639</strain>
    </source>
</reference>